<dbReference type="Pfam" id="PF00210">
    <property type="entry name" value="Ferritin"/>
    <property type="match status" value="1"/>
</dbReference>
<dbReference type="InterPro" id="IPR012347">
    <property type="entry name" value="Ferritin-like"/>
</dbReference>
<dbReference type="PROSITE" id="PS00818">
    <property type="entry name" value="DPS_1"/>
    <property type="match status" value="1"/>
</dbReference>
<dbReference type="PIRSF" id="PIRSF005900">
    <property type="entry name" value="Dps"/>
    <property type="match status" value="1"/>
</dbReference>
<dbReference type="AlphaFoldDB" id="A0A518V5P2"/>
<feature type="domain" description="Ferritin/DPS" evidence="3">
    <location>
        <begin position="14"/>
        <end position="153"/>
    </location>
</feature>
<dbReference type="OrthoDB" id="9797023at2"/>
<evidence type="ECO:0000313" key="5">
    <source>
        <dbReference type="Proteomes" id="UP000319432"/>
    </source>
</evidence>
<dbReference type="GO" id="GO:0008199">
    <property type="term" value="F:ferric iron binding"/>
    <property type="evidence" value="ECO:0007669"/>
    <property type="project" value="InterPro"/>
</dbReference>
<organism evidence="4 5">
    <name type="scientific">Brevibacillus laterosporus</name>
    <name type="common">Bacillus laterosporus</name>
    <dbReference type="NCBI Taxonomy" id="1465"/>
    <lineage>
        <taxon>Bacteria</taxon>
        <taxon>Bacillati</taxon>
        <taxon>Bacillota</taxon>
        <taxon>Bacilli</taxon>
        <taxon>Bacillales</taxon>
        <taxon>Paenibacillaceae</taxon>
        <taxon>Brevibacillus</taxon>
    </lineage>
</organism>
<dbReference type="PANTHER" id="PTHR42932:SF1">
    <property type="entry name" value="GENERAL STRESS PROTEIN 20U"/>
    <property type="match status" value="1"/>
</dbReference>
<keyword evidence="5" id="KW-1185">Reference proteome</keyword>
<reference evidence="4 5" key="1">
    <citation type="submission" date="2018-11" db="EMBL/GenBank/DDBJ databases">
        <title>Phylogenetic determinants of toxin gene distribution in genomes of Brevibacillus laterosporus.</title>
        <authorList>
            <person name="Glare T.R."/>
            <person name="Durrant A."/>
            <person name="Berry C."/>
            <person name="Palma L."/>
            <person name="Ormskirk M."/>
            <person name="Cox M.O."/>
        </authorList>
    </citation>
    <scope>NUCLEOTIDE SEQUENCE [LARGE SCALE GENOMIC DNA]</scope>
    <source>
        <strain evidence="4 5">1821L</strain>
    </source>
</reference>
<dbReference type="InterPro" id="IPR002177">
    <property type="entry name" value="DPS_DNA-bd"/>
</dbReference>
<comment type="similarity">
    <text evidence="1 2">Belongs to the Dps family.</text>
</comment>
<name>A0A518V5P2_BRELA</name>
<evidence type="ECO:0000313" key="4">
    <source>
        <dbReference type="EMBL" id="QDX92295.1"/>
    </source>
</evidence>
<evidence type="ECO:0000259" key="3">
    <source>
        <dbReference type="Pfam" id="PF00210"/>
    </source>
</evidence>
<dbReference type="SUPFAM" id="SSF47240">
    <property type="entry name" value="Ferritin-like"/>
    <property type="match status" value="1"/>
</dbReference>
<dbReference type="EMBL" id="CP033464">
    <property type="protein sequence ID" value="QDX92295.1"/>
    <property type="molecule type" value="Genomic_DNA"/>
</dbReference>
<dbReference type="PANTHER" id="PTHR42932">
    <property type="entry name" value="GENERAL STRESS PROTEIN 20U"/>
    <property type="match status" value="1"/>
</dbReference>
<dbReference type="Proteomes" id="UP000319432">
    <property type="component" value="Chromosome"/>
</dbReference>
<dbReference type="InterPro" id="IPR023188">
    <property type="entry name" value="DPS_DNA-bd_CS"/>
</dbReference>
<proteinExistence type="inferred from homology"/>
<evidence type="ECO:0000256" key="2">
    <source>
        <dbReference type="RuleBase" id="RU003875"/>
    </source>
</evidence>
<sequence length="153" mass="17342">MAQQVMVSNQKVIDVLNRQVANWNVLFVKLHNYHWYVKGPHFFTLHEKFEELFNEATTRIDDLGERVLAIGGKPAATLTEYATLSTIQESSCKESAEEMVQAIIVDFQTLSNECQKGMEVAQEAGDESTSDMLLGTLTDLQKHIWMLNSYLGK</sequence>
<dbReference type="PROSITE" id="PS00819">
    <property type="entry name" value="DPS_2"/>
    <property type="match status" value="1"/>
</dbReference>
<dbReference type="Gene3D" id="1.20.1260.10">
    <property type="match status" value="1"/>
</dbReference>
<dbReference type="InterPro" id="IPR008331">
    <property type="entry name" value="Ferritin_DPS_dom"/>
</dbReference>
<dbReference type="GO" id="GO:0016722">
    <property type="term" value="F:oxidoreductase activity, acting on metal ions"/>
    <property type="evidence" value="ECO:0007669"/>
    <property type="project" value="InterPro"/>
</dbReference>
<dbReference type="PRINTS" id="PR01346">
    <property type="entry name" value="HELNAPAPROT"/>
</dbReference>
<dbReference type="InterPro" id="IPR009078">
    <property type="entry name" value="Ferritin-like_SF"/>
</dbReference>
<evidence type="ECO:0000256" key="1">
    <source>
        <dbReference type="ARBA" id="ARBA00009497"/>
    </source>
</evidence>
<dbReference type="CDD" id="cd01043">
    <property type="entry name" value="DPS"/>
    <property type="match status" value="1"/>
</dbReference>
<accession>A0A518V5P2</accession>
<protein>
    <submittedName>
        <fullName evidence="4">DNA starvation/stationary phase protection protein</fullName>
    </submittedName>
</protein>
<gene>
    <name evidence="4" type="ORF">EEL30_07955</name>
</gene>